<keyword evidence="1" id="KW-1133">Transmembrane helix</keyword>
<dbReference type="GO" id="GO:0005886">
    <property type="term" value="C:plasma membrane"/>
    <property type="evidence" value="ECO:0007669"/>
    <property type="project" value="UniProtKB-SubCell"/>
</dbReference>
<name>A0A7X4YP68_9BACL</name>
<comment type="caution">
    <text evidence="2">The sequence shown here is derived from an EMBL/GenBank/DDBJ whole genome shotgun (WGS) entry which is preliminary data.</text>
</comment>
<evidence type="ECO:0000256" key="1">
    <source>
        <dbReference type="SAM" id="Phobius"/>
    </source>
</evidence>
<proteinExistence type="predicted"/>
<protein>
    <submittedName>
        <fullName evidence="2">ABC transporter permease subunit</fullName>
    </submittedName>
</protein>
<accession>A0A7X4YP68</accession>
<dbReference type="OrthoDB" id="4187110at2"/>
<feature type="transmembrane region" description="Helical" evidence="1">
    <location>
        <begin position="21"/>
        <end position="42"/>
    </location>
</feature>
<dbReference type="GO" id="GO:0140359">
    <property type="term" value="F:ABC-type transporter activity"/>
    <property type="evidence" value="ECO:0007669"/>
    <property type="project" value="InterPro"/>
</dbReference>
<sequence length="260" mass="27862">MRQWTVMYRKEWLELLRTYKLLWVPLAFVLLSAMQPVSTYFLPDILAHAGNLPEGAVISIPVPTAEEVMAQTLQQLNVFGLLILALSSMNVISAERTGGMTAMILVKPVSFRGFVASKWAAQLTLVTIAFAGGFGAAYYYTSVLFRTPDWHRSLIAIALYWLWLVLAGALTLAFSALLRSGAAAAVCSLALLAALSVTAGLLPDALSASPGMLPKLASAQFLDPAAGKFWPVTVSTLGVLAAAMETAAFALRKRPTLLSS</sequence>
<organism evidence="2 3">
    <name type="scientific">Paenibacillus sacheonensis</name>
    <dbReference type="NCBI Taxonomy" id="742054"/>
    <lineage>
        <taxon>Bacteria</taxon>
        <taxon>Bacillati</taxon>
        <taxon>Bacillota</taxon>
        <taxon>Bacilli</taxon>
        <taxon>Bacillales</taxon>
        <taxon>Paenibacillaceae</taxon>
        <taxon>Paenibacillus</taxon>
    </lineage>
</organism>
<feature type="transmembrane region" description="Helical" evidence="1">
    <location>
        <begin position="181"/>
        <end position="202"/>
    </location>
</feature>
<dbReference type="Pfam" id="PF12679">
    <property type="entry name" value="ABC2_membrane_2"/>
    <property type="match status" value="1"/>
</dbReference>
<evidence type="ECO:0000313" key="2">
    <source>
        <dbReference type="EMBL" id="NBC69923.1"/>
    </source>
</evidence>
<feature type="transmembrane region" description="Helical" evidence="1">
    <location>
        <begin position="229"/>
        <end position="251"/>
    </location>
</feature>
<dbReference type="AlphaFoldDB" id="A0A7X4YP68"/>
<dbReference type="Proteomes" id="UP000558113">
    <property type="component" value="Unassembled WGS sequence"/>
</dbReference>
<keyword evidence="1" id="KW-0472">Membrane</keyword>
<feature type="transmembrane region" description="Helical" evidence="1">
    <location>
        <begin position="78"/>
        <end position="98"/>
    </location>
</feature>
<keyword evidence="3" id="KW-1185">Reference proteome</keyword>
<keyword evidence="1" id="KW-0812">Transmembrane</keyword>
<evidence type="ECO:0000313" key="3">
    <source>
        <dbReference type="Proteomes" id="UP000558113"/>
    </source>
</evidence>
<dbReference type="EMBL" id="JAAAMU010000006">
    <property type="protein sequence ID" value="NBC69923.1"/>
    <property type="molecule type" value="Genomic_DNA"/>
</dbReference>
<reference evidence="2 3" key="1">
    <citation type="submission" date="2020-01" db="EMBL/GenBank/DDBJ databases">
        <title>Paenibacillus soybeanensis sp. nov. isolated from the nodules of soybean (Glycine max(L.) Merr).</title>
        <authorList>
            <person name="Wang H."/>
        </authorList>
    </citation>
    <scope>NUCLEOTIDE SEQUENCE [LARGE SCALE GENOMIC DNA]</scope>
    <source>
        <strain evidence="2 3">DSM 23054</strain>
    </source>
</reference>
<dbReference type="PANTHER" id="PTHR43471">
    <property type="entry name" value="ABC TRANSPORTER PERMEASE"/>
    <property type="match status" value="1"/>
</dbReference>
<feature type="transmembrane region" description="Helical" evidence="1">
    <location>
        <begin position="119"/>
        <end position="141"/>
    </location>
</feature>
<gene>
    <name evidence="2" type="ORF">GT003_13075</name>
</gene>
<feature type="transmembrane region" description="Helical" evidence="1">
    <location>
        <begin position="153"/>
        <end position="174"/>
    </location>
</feature>
<dbReference type="RefSeq" id="WP_161698356.1">
    <property type="nucleotide sequence ID" value="NZ_JAAAMU010000006.1"/>
</dbReference>